<dbReference type="AlphaFoldDB" id="A0A3G1A6M7"/>
<gene>
    <name evidence="2" type="ORF">TCARB_0756</name>
</gene>
<dbReference type="Pfam" id="PF01850">
    <property type="entry name" value="PIN"/>
    <property type="match status" value="1"/>
</dbReference>
<dbReference type="InterPro" id="IPR029060">
    <property type="entry name" value="PIN-like_dom_sf"/>
</dbReference>
<dbReference type="EMBL" id="CP007493">
    <property type="protein sequence ID" value="AJB41808.1"/>
    <property type="molecule type" value="Genomic_DNA"/>
</dbReference>
<sequence length="153" mass="17481">MTETYVADSSVVIKWFKRGEAYEKESLMLLGDVLVGKLTLILSEWTLLEVARGLKKSNYSAEKIDKALYFLEELNNDGFIKVVPVSPYIAQAKDIIKELNLYASDAIHLAIAVKEHLTLISEDKHLLAEKVTRYSENFSIRVMRLQALYNLTR</sequence>
<proteinExistence type="predicted"/>
<reference evidence="3" key="1">
    <citation type="book" date="2010" name="EXTREMOPHILES" publisher="0:0-0">
        <title>Complete genome sequences of ten hyperthermophilic archaea reveal their metabolic capabilities and possible ecological roles.</title>
        <editorList>
            <person name="?"/>
        </editorList>
        <authorList>
            <person name="Ravin N.V."/>
            <person name="Mardanov A.V."/>
            <person name="Bonch-Osmolovskaya E.A."/>
            <person name="Skryabin K.G."/>
        </authorList>
    </citation>
    <scope>NUCLEOTIDE SEQUENCE [LARGE SCALE GENOMIC DNA]</scope>
    <source>
        <strain evidence="3">1505</strain>
    </source>
</reference>
<evidence type="ECO:0000313" key="3">
    <source>
        <dbReference type="Proteomes" id="UP000266720"/>
    </source>
</evidence>
<dbReference type="CDD" id="cd09873">
    <property type="entry name" value="PIN_Pae0151-like"/>
    <property type="match status" value="1"/>
</dbReference>
<feature type="domain" description="PIN" evidence="1">
    <location>
        <begin position="5"/>
        <end position="126"/>
    </location>
</feature>
<dbReference type="RefSeq" id="WP_187148188.1">
    <property type="nucleotide sequence ID" value="NZ_CP007493.1"/>
</dbReference>
<dbReference type="InterPro" id="IPR044153">
    <property type="entry name" value="PIN_Pae0151-like"/>
</dbReference>
<dbReference type="GeneID" id="25406188"/>
<organism evidence="2 3">
    <name type="scientific">Thermofilum adornatum 1505</name>
    <dbReference type="NCBI Taxonomy" id="697581"/>
    <lineage>
        <taxon>Archaea</taxon>
        <taxon>Thermoproteota</taxon>
        <taxon>Thermoprotei</taxon>
        <taxon>Thermofilales</taxon>
        <taxon>Thermofilaceae</taxon>
        <taxon>Thermofilum</taxon>
    </lineage>
</organism>
<dbReference type="Proteomes" id="UP000266720">
    <property type="component" value="Chromosome"/>
</dbReference>
<dbReference type="KEGG" id="tcb:TCARB_0756"/>
<dbReference type="InterPro" id="IPR002716">
    <property type="entry name" value="PIN_dom"/>
</dbReference>
<evidence type="ECO:0000313" key="2">
    <source>
        <dbReference type="EMBL" id="AJB41808.1"/>
    </source>
</evidence>
<dbReference type="SUPFAM" id="SSF88723">
    <property type="entry name" value="PIN domain-like"/>
    <property type="match status" value="1"/>
</dbReference>
<evidence type="ECO:0000259" key="1">
    <source>
        <dbReference type="Pfam" id="PF01850"/>
    </source>
</evidence>
<protein>
    <recommendedName>
        <fullName evidence="1">PIN domain-containing protein</fullName>
    </recommendedName>
</protein>
<dbReference type="Gene3D" id="3.40.50.1010">
    <property type="entry name" value="5'-nuclease"/>
    <property type="match status" value="1"/>
</dbReference>
<accession>A0A3G1A6M7</accession>
<name>A0A3G1A6M7_9CREN</name>